<dbReference type="Gene3D" id="2.30.30.110">
    <property type="match status" value="1"/>
</dbReference>
<dbReference type="EMBL" id="DVNB01000041">
    <property type="protein sequence ID" value="HIU56938.1"/>
    <property type="molecule type" value="Genomic_DNA"/>
</dbReference>
<dbReference type="Pfam" id="PF02452">
    <property type="entry name" value="PemK_toxin"/>
    <property type="match status" value="1"/>
</dbReference>
<organism evidence="3 4">
    <name type="scientific">Candidatus Ornithomonoglobus merdipullorum</name>
    <dbReference type="NCBI Taxonomy" id="2840895"/>
    <lineage>
        <taxon>Bacteria</taxon>
        <taxon>Bacillati</taxon>
        <taxon>Bacillota</taxon>
        <taxon>Clostridia</taxon>
        <taxon>Candidatus Ornithomonoglobus</taxon>
    </lineage>
</organism>
<evidence type="ECO:0000256" key="1">
    <source>
        <dbReference type="ARBA" id="ARBA00007521"/>
    </source>
</evidence>
<reference evidence="3" key="1">
    <citation type="submission" date="2020-10" db="EMBL/GenBank/DDBJ databases">
        <authorList>
            <person name="Gilroy R."/>
        </authorList>
    </citation>
    <scope>NUCLEOTIDE SEQUENCE</scope>
    <source>
        <strain evidence="3">USAMLcec3-3695</strain>
    </source>
</reference>
<dbReference type="GO" id="GO:0003677">
    <property type="term" value="F:DNA binding"/>
    <property type="evidence" value="ECO:0007669"/>
    <property type="project" value="InterPro"/>
</dbReference>
<reference evidence="3" key="2">
    <citation type="journal article" date="2021" name="PeerJ">
        <title>Extensive microbial diversity within the chicken gut microbiome revealed by metagenomics and culture.</title>
        <authorList>
            <person name="Gilroy R."/>
            <person name="Ravi A."/>
            <person name="Getino M."/>
            <person name="Pursley I."/>
            <person name="Horton D.L."/>
            <person name="Alikhan N.F."/>
            <person name="Baker D."/>
            <person name="Gharbi K."/>
            <person name="Hall N."/>
            <person name="Watson M."/>
            <person name="Adriaenssens E.M."/>
            <person name="Foster-Nyarko E."/>
            <person name="Jarju S."/>
            <person name="Secka A."/>
            <person name="Antonio M."/>
            <person name="Oren A."/>
            <person name="Chaudhuri R.R."/>
            <person name="La Ragione R."/>
            <person name="Hildebrand F."/>
            <person name="Pallen M.J."/>
        </authorList>
    </citation>
    <scope>NUCLEOTIDE SEQUENCE</scope>
    <source>
        <strain evidence="3">USAMLcec3-3695</strain>
    </source>
</reference>
<gene>
    <name evidence="3" type="ORF">IAA61_03875</name>
</gene>
<dbReference type="Proteomes" id="UP000824109">
    <property type="component" value="Unassembled WGS sequence"/>
</dbReference>
<protein>
    <submittedName>
        <fullName evidence="3">Type II toxin-antitoxin system PemK/MazF family toxin</fullName>
    </submittedName>
</protein>
<evidence type="ECO:0000256" key="2">
    <source>
        <dbReference type="ARBA" id="ARBA00022649"/>
    </source>
</evidence>
<sequence>MERFIKGDIVVLPFPYTDLSGQKKRPALVVAELSGDDLWLVQITSKNVRDNYAISINGTDMVSGNFHYDSNIRPNKIFTLSKEIILYKIGHLCDEKIDAVEDALINICRSK</sequence>
<comment type="caution">
    <text evidence="3">The sequence shown here is derived from an EMBL/GenBank/DDBJ whole genome shotgun (WGS) entry which is preliminary data.</text>
</comment>
<evidence type="ECO:0000313" key="3">
    <source>
        <dbReference type="EMBL" id="HIU56938.1"/>
    </source>
</evidence>
<evidence type="ECO:0000313" key="4">
    <source>
        <dbReference type="Proteomes" id="UP000824109"/>
    </source>
</evidence>
<proteinExistence type="inferred from homology"/>
<dbReference type="InterPro" id="IPR003477">
    <property type="entry name" value="PemK-like"/>
</dbReference>
<dbReference type="SUPFAM" id="SSF50118">
    <property type="entry name" value="Cell growth inhibitor/plasmid maintenance toxic component"/>
    <property type="match status" value="1"/>
</dbReference>
<comment type="similarity">
    <text evidence="1">Belongs to the PemK/MazF family.</text>
</comment>
<accession>A0A9D1MAK2</accession>
<name>A0A9D1MAK2_9FIRM</name>
<dbReference type="AlphaFoldDB" id="A0A9D1MAK2"/>
<keyword evidence="2" id="KW-1277">Toxin-antitoxin system</keyword>
<dbReference type="InterPro" id="IPR011067">
    <property type="entry name" value="Plasmid_toxin/cell-grow_inhib"/>
</dbReference>